<keyword evidence="7" id="KW-0093">Biotin biosynthesis</keyword>
<comment type="pathway">
    <text evidence="2">Cofactor biosynthesis; biotin biosynthesis.</text>
</comment>
<dbReference type="Pfam" id="PF00155">
    <property type="entry name" value="Aminotran_1_2"/>
    <property type="match status" value="1"/>
</dbReference>
<dbReference type="InterPro" id="IPR050087">
    <property type="entry name" value="AON_synthase_class-II"/>
</dbReference>
<evidence type="ECO:0000256" key="11">
    <source>
        <dbReference type="ARBA" id="ARBA00047715"/>
    </source>
</evidence>
<keyword evidence="6" id="KW-0808">Transferase</keyword>
<proteinExistence type="inferred from homology"/>
<comment type="similarity">
    <text evidence="3">Belongs to the class-II pyridoxal-phosphate-dependent aminotransferase family. BioF subfamily.</text>
</comment>
<evidence type="ECO:0000256" key="7">
    <source>
        <dbReference type="ARBA" id="ARBA00022756"/>
    </source>
</evidence>
<dbReference type="InterPro" id="IPR004839">
    <property type="entry name" value="Aminotransferase_I/II_large"/>
</dbReference>
<comment type="subunit">
    <text evidence="4">Homodimer.</text>
</comment>
<dbReference type="PANTHER" id="PTHR13693:SF100">
    <property type="entry name" value="8-AMINO-7-OXONONANOATE SYNTHASE"/>
    <property type="match status" value="1"/>
</dbReference>
<organism evidence="14 15">
    <name type="scientific">Oryzihumus leptocrescens</name>
    <dbReference type="NCBI Taxonomy" id="297536"/>
    <lineage>
        <taxon>Bacteria</taxon>
        <taxon>Bacillati</taxon>
        <taxon>Actinomycetota</taxon>
        <taxon>Actinomycetes</taxon>
        <taxon>Micrococcales</taxon>
        <taxon>Intrasporangiaceae</taxon>
        <taxon>Oryzihumus</taxon>
    </lineage>
</organism>
<dbReference type="EMBL" id="VFOQ01000002">
    <property type="protein sequence ID" value="TQL56774.1"/>
    <property type="molecule type" value="Genomic_DNA"/>
</dbReference>
<feature type="domain" description="Aminotransferase class I/classII large" evidence="13">
    <location>
        <begin position="41"/>
        <end position="375"/>
    </location>
</feature>
<protein>
    <recommendedName>
        <fullName evidence="5">8-amino-7-oxononanoate synthase</fullName>
        <ecNumber evidence="5">2.3.1.47</ecNumber>
    </recommendedName>
    <alternativeName>
        <fullName evidence="9">7-keto-8-amino-pelargonic acid synthase</fullName>
    </alternativeName>
    <alternativeName>
        <fullName evidence="10">8-amino-7-ketopelargonate synthase</fullName>
    </alternativeName>
</protein>
<evidence type="ECO:0000313" key="15">
    <source>
        <dbReference type="Proteomes" id="UP000319514"/>
    </source>
</evidence>
<dbReference type="GO" id="GO:0008710">
    <property type="term" value="F:8-amino-7-oxononanoate synthase activity"/>
    <property type="evidence" value="ECO:0007669"/>
    <property type="project" value="UniProtKB-EC"/>
</dbReference>
<accession>A0A542Z8V3</accession>
<dbReference type="EC" id="2.3.1.47" evidence="5"/>
<name>A0A542Z8V3_9MICO</name>
<dbReference type="InterPro" id="IPR015424">
    <property type="entry name" value="PyrdxlP-dep_Trfase"/>
</dbReference>
<dbReference type="SUPFAM" id="SSF53383">
    <property type="entry name" value="PLP-dependent transferases"/>
    <property type="match status" value="1"/>
</dbReference>
<evidence type="ECO:0000256" key="8">
    <source>
        <dbReference type="ARBA" id="ARBA00022898"/>
    </source>
</evidence>
<dbReference type="AlphaFoldDB" id="A0A542Z8V3"/>
<dbReference type="GO" id="GO:0030170">
    <property type="term" value="F:pyridoxal phosphate binding"/>
    <property type="evidence" value="ECO:0007669"/>
    <property type="project" value="InterPro"/>
</dbReference>
<evidence type="ECO:0000256" key="9">
    <source>
        <dbReference type="ARBA" id="ARBA00032610"/>
    </source>
</evidence>
<dbReference type="Gene3D" id="3.40.640.10">
    <property type="entry name" value="Type I PLP-dependent aspartate aminotransferase-like (Major domain)"/>
    <property type="match status" value="1"/>
</dbReference>
<gene>
    <name evidence="14" type="ORF">FB474_3535</name>
</gene>
<dbReference type="GO" id="GO:0009102">
    <property type="term" value="P:biotin biosynthetic process"/>
    <property type="evidence" value="ECO:0007669"/>
    <property type="project" value="UniProtKB-KW"/>
</dbReference>
<dbReference type="InterPro" id="IPR015422">
    <property type="entry name" value="PyrdxlP-dep_Trfase_small"/>
</dbReference>
<dbReference type="Gene3D" id="3.90.1150.10">
    <property type="entry name" value="Aspartate Aminotransferase, domain 1"/>
    <property type="match status" value="1"/>
</dbReference>
<keyword evidence="8 12" id="KW-0663">Pyridoxal phosphate</keyword>
<dbReference type="PROSITE" id="PS00599">
    <property type="entry name" value="AA_TRANSFER_CLASS_2"/>
    <property type="match status" value="1"/>
</dbReference>
<evidence type="ECO:0000259" key="13">
    <source>
        <dbReference type="Pfam" id="PF00155"/>
    </source>
</evidence>
<dbReference type="Proteomes" id="UP000319514">
    <property type="component" value="Unassembled WGS sequence"/>
</dbReference>
<dbReference type="InterPro" id="IPR015421">
    <property type="entry name" value="PyrdxlP-dep_Trfase_major"/>
</dbReference>
<comment type="cofactor">
    <cofactor evidence="1 12">
        <name>pyridoxal 5'-phosphate</name>
        <dbReference type="ChEBI" id="CHEBI:597326"/>
    </cofactor>
</comment>
<evidence type="ECO:0000256" key="1">
    <source>
        <dbReference type="ARBA" id="ARBA00001933"/>
    </source>
</evidence>
<evidence type="ECO:0000256" key="10">
    <source>
        <dbReference type="ARBA" id="ARBA00033381"/>
    </source>
</evidence>
<evidence type="ECO:0000256" key="4">
    <source>
        <dbReference type="ARBA" id="ARBA00011738"/>
    </source>
</evidence>
<evidence type="ECO:0000256" key="5">
    <source>
        <dbReference type="ARBA" id="ARBA00013187"/>
    </source>
</evidence>
<sequence>MGHPWRVSWFLDDLVARAAERERLGLTRHLVPHTPASHGGLLDLAGNDYLGLLHRPDVIASAVAAARQYGGGAGASRLVTGSLDLHERLERELADLTGSAAALVFSTGYAANLGAVTALTDADTLIVSDAHVHASLIDAARLSRAQVAVAAHNDLADVERLLRDRSQRRAVVVVESVYSVLGDAAPLVELADLAGRHDAVLLVDEAHGLGVVGERGEGLAAALGLTGLDHVVLTATLSKSLAAQGGAVLGHPAVREHLANTARTFIYDTGLAPAAAGAALGALRALRHDPELPPRVRANAATLAEACGVDAPAGAVLSVPMPGPHEALAAVEEAAGHGIRIGCFRPPSTPDGTSRLRLTAHAHHTRDELALAAKVLREVTGRA</sequence>
<evidence type="ECO:0000313" key="14">
    <source>
        <dbReference type="EMBL" id="TQL56774.1"/>
    </source>
</evidence>
<comment type="caution">
    <text evidence="14">The sequence shown here is derived from an EMBL/GenBank/DDBJ whole genome shotgun (WGS) entry which is preliminary data.</text>
</comment>
<evidence type="ECO:0000256" key="12">
    <source>
        <dbReference type="RuleBase" id="RU003693"/>
    </source>
</evidence>
<evidence type="ECO:0000256" key="6">
    <source>
        <dbReference type="ARBA" id="ARBA00022679"/>
    </source>
</evidence>
<comment type="catalytic activity">
    <reaction evidence="11">
        <text>6-carboxyhexanoyl-[ACP] + L-alanine + H(+) = (8S)-8-amino-7-oxononanoate + holo-[ACP] + CO2</text>
        <dbReference type="Rhea" id="RHEA:42288"/>
        <dbReference type="Rhea" id="RHEA-COMP:9685"/>
        <dbReference type="Rhea" id="RHEA-COMP:9955"/>
        <dbReference type="ChEBI" id="CHEBI:15378"/>
        <dbReference type="ChEBI" id="CHEBI:16526"/>
        <dbReference type="ChEBI" id="CHEBI:57972"/>
        <dbReference type="ChEBI" id="CHEBI:64479"/>
        <dbReference type="ChEBI" id="CHEBI:78846"/>
        <dbReference type="ChEBI" id="CHEBI:149468"/>
        <dbReference type="EC" id="2.3.1.47"/>
    </reaction>
</comment>
<evidence type="ECO:0000256" key="2">
    <source>
        <dbReference type="ARBA" id="ARBA00004746"/>
    </source>
</evidence>
<dbReference type="InterPro" id="IPR001917">
    <property type="entry name" value="Aminotrans_II_pyridoxalP_BS"/>
</dbReference>
<evidence type="ECO:0000256" key="3">
    <source>
        <dbReference type="ARBA" id="ARBA00010008"/>
    </source>
</evidence>
<keyword evidence="15" id="KW-1185">Reference proteome</keyword>
<reference evidence="14 15" key="1">
    <citation type="submission" date="2019-06" db="EMBL/GenBank/DDBJ databases">
        <title>Sequencing the genomes of 1000 actinobacteria strains.</title>
        <authorList>
            <person name="Klenk H.-P."/>
        </authorList>
    </citation>
    <scope>NUCLEOTIDE SEQUENCE [LARGE SCALE GENOMIC DNA]</scope>
    <source>
        <strain evidence="14 15">DSM 18082</strain>
    </source>
</reference>
<dbReference type="PANTHER" id="PTHR13693">
    <property type="entry name" value="CLASS II AMINOTRANSFERASE/8-AMINO-7-OXONONANOATE SYNTHASE"/>
    <property type="match status" value="1"/>
</dbReference>